<dbReference type="EMBL" id="CP054020">
    <property type="protein sequence ID" value="QKI90337.1"/>
    <property type="molecule type" value="Genomic_DNA"/>
</dbReference>
<proteinExistence type="predicted"/>
<accession>A0A7D4NT37</accession>
<dbReference type="InterPro" id="IPR052931">
    <property type="entry name" value="Prophage_regulatory_activator"/>
</dbReference>
<organism evidence="1 2">
    <name type="scientific">Thiomicrorhabdus xiamenensis</name>
    <dbReference type="NCBI Taxonomy" id="2739063"/>
    <lineage>
        <taxon>Bacteria</taxon>
        <taxon>Pseudomonadati</taxon>
        <taxon>Pseudomonadota</taxon>
        <taxon>Gammaproteobacteria</taxon>
        <taxon>Thiotrichales</taxon>
        <taxon>Piscirickettsiaceae</taxon>
        <taxon>Thiomicrorhabdus</taxon>
    </lineage>
</organism>
<dbReference type="Proteomes" id="UP000504724">
    <property type="component" value="Chromosome"/>
</dbReference>
<dbReference type="InterPro" id="IPR009057">
    <property type="entry name" value="Homeodomain-like_sf"/>
</dbReference>
<dbReference type="InterPro" id="IPR010260">
    <property type="entry name" value="AlpA"/>
</dbReference>
<keyword evidence="2" id="KW-1185">Reference proteome</keyword>
<dbReference type="AlphaFoldDB" id="A0A7D4NT37"/>
<protein>
    <submittedName>
        <fullName evidence="1">AlpA family phage regulatory protein</fullName>
    </submittedName>
</protein>
<evidence type="ECO:0000313" key="1">
    <source>
        <dbReference type="EMBL" id="QKI90337.1"/>
    </source>
</evidence>
<reference evidence="1 2" key="1">
    <citation type="submission" date="2020-05" db="EMBL/GenBank/DDBJ databases">
        <title>Thiomicrorhabdus sediminis sp.nov. and Thiomicrorhabdus xiamenensis sp.nov., novel sulfur-oxidizing bacteria isolated from coastal sediment.</title>
        <authorList>
            <person name="Liu X."/>
        </authorList>
    </citation>
    <scope>NUCLEOTIDE SEQUENCE [LARGE SCALE GENOMIC DNA]</scope>
    <source>
        <strain evidence="1 2">G2</strain>
    </source>
</reference>
<dbReference type="PANTHER" id="PTHR36154:SF1">
    <property type="entry name" value="DNA-BINDING TRANSCRIPTIONAL ACTIVATOR ALPA"/>
    <property type="match status" value="1"/>
</dbReference>
<dbReference type="KEGG" id="txa:HQN79_08665"/>
<dbReference type="Pfam" id="PF05930">
    <property type="entry name" value="Phage_AlpA"/>
    <property type="match status" value="1"/>
</dbReference>
<evidence type="ECO:0000313" key="2">
    <source>
        <dbReference type="Proteomes" id="UP000504724"/>
    </source>
</evidence>
<gene>
    <name evidence="1" type="ORF">HQN79_08665</name>
</gene>
<sequence>MVETEDKETIEQNYDISHENFITLQQVMKRIGLSKSAIYRRLSSKEELYDPTFPRPVVLGQSTKRWLESEIHTWMKAQIDNRKIAA</sequence>
<name>A0A7D4NT37_9GAMM</name>
<dbReference type="SUPFAM" id="SSF46689">
    <property type="entry name" value="Homeodomain-like"/>
    <property type="match status" value="1"/>
</dbReference>
<dbReference type="Gene3D" id="1.10.238.160">
    <property type="match status" value="1"/>
</dbReference>
<dbReference type="PANTHER" id="PTHR36154">
    <property type="entry name" value="DNA-BINDING TRANSCRIPTIONAL ACTIVATOR ALPA"/>
    <property type="match status" value="1"/>
</dbReference>